<proteinExistence type="predicted"/>
<protein>
    <submittedName>
        <fullName evidence="3">Uncharacterized protein</fullName>
    </submittedName>
</protein>
<comment type="caution">
    <text evidence="3">The sequence shown here is derived from an EMBL/GenBank/DDBJ whole genome shotgun (WGS) entry which is preliminary data.</text>
</comment>
<dbReference type="Proteomes" id="UP000275461">
    <property type="component" value="Unassembled WGS sequence"/>
</dbReference>
<accession>A0A498C4D8</accession>
<sequence>MTVNLRSALLAATLVLAVGPTALAGQQPSPFDAARILLQQQGQVDAETVTDIFAAGVTANMQIPPEYIGVAFYDERTGEPLDPQEIRALMGAVRQDGARELIEFALALAPGGLPLPPEQLEPLINAAFIASMRNPPDHISIEYYDVRRGPTGEGGGPSGRTPSRVHQPEAPPLAESPASDDPTDSGEAALHWLRGMAAGAAAEPAPWSMPDGGVPNDIEDMRAIAQSLELSGQPRSGHVLLPVIFWGESDEERQEVLVDSFRELADMGLSVAEASPAADLRRVDYAGTPVFYALMYVRGAEDVMREVQSLFPALNEGAMR</sequence>
<evidence type="ECO:0000313" key="3">
    <source>
        <dbReference type="EMBL" id="RLK50595.1"/>
    </source>
</evidence>
<feature type="chain" id="PRO_5019768602" evidence="2">
    <location>
        <begin position="25"/>
        <end position="320"/>
    </location>
</feature>
<dbReference type="RefSeq" id="WP_121441077.1">
    <property type="nucleotide sequence ID" value="NZ_RCDA01000001.1"/>
</dbReference>
<organism evidence="3 4">
    <name type="scientific">Alkalispirillum mobile</name>
    <dbReference type="NCBI Taxonomy" id="85925"/>
    <lineage>
        <taxon>Bacteria</taxon>
        <taxon>Pseudomonadati</taxon>
        <taxon>Pseudomonadota</taxon>
        <taxon>Gammaproteobacteria</taxon>
        <taxon>Chromatiales</taxon>
        <taxon>Ectothiorhodospiraceae</taxon>
        <taxon>Alkalispirillum</taxon>
    </lineage>
</organism>
<evidence type="ECO:0000256" key="2">
    <source>
        <dbReference type="SAM" id="SignalP"/>
    </source>
</evidence>
<gene>
    <name evidence="3" type="ORF">DFR31_0501</name>
</gene>
<name>A0A498C4D8_9GAMM</name>
<keyword evidence="2" id="KW-0732">Signal</keyword>
<feature type="signal peptide" evidence="2">
    <location>
        <begin position="1"/>
        <end position="24"/>
    </location>
</feature>
<dbReference type="EMBL" id="RCDA01000001">
    <property type="protein sequence ID" value="RLK50595.1"/>
    <property type="molecule type" value="Genomic_DNA"/>
</dbReference>
<reference evidence="3 4" key="1">
    <citation type="submission" date="2018-10" db="EMBL/GenBank/DDBJ databases">
        <title>Genomic Encyclopedia of Type Strains, Phase IV (KMG-IV): sequencing the most valuable type-strain genomes for metagenomic binning, comparative biology and taxonomic classification.</title>
        <authorList>
            <person name="Goeker M."/>
        </authorList>
    </citation>
    <scope>NUCLEOTIDE SEQUENCE [LARGE SCALE GENOMIC DNA]</scope>
    <source>
        <strain evidence="3 4">DSM 12769</strain>
    </source>
</reference>
<dbReference type="AlphaFoldDB" id="A0A498C4D8"/>
<keyword evidence="4" id="KW-1185">Reference proteome</keyword>
<dbReference type="OrthoDB" id="5797332at2"/>
<feature type="region of interest" description="Disordered" evidence="1">
    <location>
        <begin position="146"/>
        <end position="186"/>
    </location>
</feature>
<evidence type="ECO:0000313" key="4">
    <source>
        <dbReference type="Proteomes" id="UP000275461"/>
    </source>
</evidence>
<evidence type="ECO:0000256" key="1">
    <source>
        <dbReference type="SAM" id="MobiDB-lite"/>
    </source>
</evidence>